<proteinExistence type="predicted"/>
<keyword evidence="1" id="KW-0732">Signal</keyword>
<gene>
    <name evidence="2" type="ORF">SAMN04488568_11229</name>
</gene>
<sequence>MTENRPGRSGLRAIARSLATAALGACALSAAAQAQDEYIWVRQSTPPADAVTPQGRTDRTLCRATDNRVNQASRGSYLIGWFDGTNCLADESGREVFPAASTQLEFLVPTPGHSTHWIEMGGRARPDWHTDALSGGYSAYGDRDLHICSVAGGTGSMRWGMGGGAGYSYCDAFTPNHPGGNQPIYKLVGTIVSIYD</sequence>
<feature type="signal peptide" evidence="1">
    <location>
        <begin position="1"/>
        <end position="34"/>
    </location>
</feature>
<reference evidence="2 3" key="1">
    <citation type="submission" date="2016-10" db="EMBL/GenBank/DDBJ databases">
        <authorList>
            <person name="de Groot N.N."/>
        </authorList>
    </citation>
    <scope>NUCLEOTIDE SEQUENCE [LARGE SCALE GENOMIC DNA]</scope>
    <source>
        <strain evidence="2 3">DSM 16077</strain>
    </source>
</reference>
<dbReference type="EMBL" id="FNHG01000012">
    <property type="protein sequence ID" value="SDM47889.1"/>
    <property type="molecule type" value="Genomic_DNA"/>
</dbReference>
<evidence type="ECO:0000256" key="1">
    <source>
        <dbReference type="SAM" id="SignalP"/>
    </source>
</evidence>
<dbReference type="STRING" id="144026.SAMN04488568_11229"/>
<keyword evidence="3" id="KW-1185">Reference proteome</keyword>
<evidence type="ECO:0000313" key="2">
    <source>
        <dbReference type="EMBL" id="SDM47889.1"/>
    </source>
</evidence>
<accession>A0A1G9TJC5</accession>
<evidence type="ECO:0008006" key="4">
    <source>
        <dbReference type="Google" id="ProtNLM"/>
    </source>
</evidence>
<protein>
    <recommendedName>
        <fullName evidence="4">Ig-like domain-containing protein</fullName>
    </recommendedName>
</protein>
<organism evidence="2 3">
    <name type="scientific">Maricaulis salignorans</name>
    <dbReference type="NCBI Taxonomy" id="144026"/>
    <lineage>
        <taxon>Bacteria</taxon>
        <taxon>Pseudomonadati</taxon>
        <taxon>Pseudomonadota</taxon>
        <taxon>Alphaproteobacteria</taxon>
        <taxon>Maricaulales</taxon>
        <taxon>Maricaulaceae</taxon>
        <taxon>Maricaulis</taxon>
    </lineage>
</organism>
<dbReference type="Proteomes" id="UP000199759">
    <property type="component" value="Unassembled WGS sequence"/>
</dbReference>
<dbReference type="RefSeq" id="WP_091770405.1">
    <property type="nucleotide sequence ID" value="NZ_FNHG01000012.1"/>
</dbReference>
<feature type="chain" id="PRO_5011781849" description="Ig-like domain-containing protein" evidence="1">
    <location>
        <begin position="35"/>
        <end position="196"/>
    </location>
</feature>
<dbReference type="AlphaFoldDB" id="A0A1G9TJC5"/>
<evidence type="ECO:0000313" key="3">
    <source>
        <dbReference type="Proteomes" id="UP000199759"/>
    </source>
</evidence>
<name>A0A1G9TJC5_9PROT</name>